<evidence type="ECO:0000313" key="3">
    <source>
        <dbReference type="EMBL" id="TDN49159.1"/>
    </source>
</evidence>
<evidence type="ECO:0000256" key="2">
    <source>
        <dbReference type="SAM" id="MobiDB-lite"/>
    </source>
</evidence>
<evidence type="ECO:0000313" key="4">
    <source>
        <dbReference type="Proteomes" id="UP000295129"/>
    </source>
</evidence>
<name>A0A4R6DWY7_9RHOO</name>
<evidence type="ECO:0000256" key="1">
    <source>
        <dbReference type="SAM" id="Coils"/>
    </source>
</evidence>
<feature type="coiled-coil region" evidence="1">
    <location>
        <begin position="259"/>
        <end position="337"/>
    </location>
</feature>
<gene>
    <name evidence="3" type="ORF">C7389_11210</name>
</gene>
<accession>A0A4R6DWY7</accession>
<dbReference type="EMBL" id="SNVV01000012">
    <property type="protein sequence ID" value="TDN49159.1"/>
    <property type="molecule type" value="Genomic_DNA"/>
</dbReference>
<organism evidence="3 4">
    <name type="scientific">Azoarcus indigens</name>
    <dbReference type="NCBI Taxonomy" id="29545"/>
    <lineage>
        <taxon>Bacteria</taxon>
        <taxon>Pseudomonadati</taxon>
        <taxon>Pseudomonadota</taxon>
        <taxon>Betaproteobacteria</taxon>
        <taxon>Rhodocyclales</taxon>
        <taxon>Zoogloeaceae</taxon>
        <taxon>Azoarcus</taxon>
    </lineage>
</organism>
<keyword evidence="4" id="KW-1185">Reference proteome</keyword>
<reference evidence="3 4" key="1">
    <citation type="submission" date="2019-03" db="EMBL/GenBank/DDBJ databases">
        <title>Genomic Encyclopedia of Type Strains, Phase IV (KMG-IV): sequencing the most valuable type-strain genomes for metagenomic binning, comparative biology and taxonomic classification.</title>
        <authorList>
            <person name="Goeker M."/>
        </authorList>
    </citation>
    <scope>NUCLEOTIDE SEQUENCE [LARGE SCALE GENOMIC DNA]</scope>
    <source>
        <strain evidence="3 4">DSM 12121</strain>
    </source>
</reference>
<dbReference type="Proteomes" id="UP000295129">
    <property type="component" value="Unassembled WGS sequence"/>
</dbReference>
<feature type="region of interest" description="Disordered" evidence="2">
    <location>
        <begin position="64"/>
        <end position="99"/>
    </location>
</feature>
<keyword evidence="1" id="KW-0175">Coiled coil</keyword>
<comment type="caution">
    <text evidence="3">The sequence shown here is derived from an EMBL/GenBank/DDBJ whole genome shotgun (WGS) entry which is preliminary data.</text>
</comment>
<sequence>MGETMNRINDARAQRTGAGLYGTPRTEAQKLSDTGRPGYQDRVNAIPGPSDETLLAMRRLELSRSGARAAPQPVSNPATMGGSADRQAQAAGLTGTMGEPKPSAMDNLQNFDTTAWAKSTTQQERDAVGDTYRDAWQQQVPDGMKSAGAGALALYNMEQATRGTSITAQRGANGNMEFSGNGANALPQSYTSGVNLGEANARMAQANAVRQSYLDSFGGPSAAAIGNPTSESNASLARLAAMPSLSNSTGGGRAGRADRALALREMELAENRAARAQELGLRGQEVAGNMAARSQDAQARLEEMRARVATLPSEARMNEVRARAAASEAQLGDMRNNLLQRLERSVDPKEREALQQQLRFVQGRDIQQERYITAGGGQEVMADGSLRALPSQILNTTTGQFVTPPAGQGGSAEGRQPTPAHIDFLRQNRGNPAAIASFERNFGAGAAGRYLSS</sequence>
<feature type="region of interest" description="Disordered" evidence="2">
    <location>
        <begin position="1"/>
        <end position="50"/>
    </location>
</feature>
<protein>
    <submittedName>
        <fullName evidence="3">Uncharacterized protein</fullName>
    </submittedName>
</protein>
<dbReference type="AlphaFoldDB" id="A0A4R6DWY7"/>
<proteinExistence type="predicted"/>